<reference evidence="1 2" key="1">
    <citation type="submission" date="2015-03" db="EMBL/GenBank/DDBJ databases">
        <title>Draft genome of Stenotrophomonas maltophila isolated from urine specimen.</title>
        <authorList>
            <person name="Murugan N."/>
            <person name="Malathi J."/>
            <person name="Umashankar V."/>
            <person name="Madhavan H."/>
        </authorList>
    </citation>
    <scope>NUCLEOTIDE SEQUENCE [LARGE SCALE GENOMIC DNA]</scope>
    <source>
        <strain evidence="1 2">JMNMN1</strain>
    </source>
</reference>
<sequence>MTSEANDCWVVYSPNESATSDSAGFWSNEFGWVQFDQATHFSLEEALDAELPVSVGRDARFVTWQDARQHYG</sequence>
<dbReference type="RefSeq" id="WP_021264239.1">
    <property type="nucleotide sequence ID" value="NZ_CP031058.1"/>
</dbReference>
<evidence type="ECO:0000313" key="1">
    <source>
        <dbReference type="EMBL" id="KKD57468.1"/>
    </source>
</evidence>
<dbReference type="GeneID" id="72419634"/>
<evidence type="ECO:0000313" key="2">
    <source>
        <dbReference type="Proteomes" id="UP000243478"/>
    </source>
</evidence>
<dbReference type="PATRIC" id="fig|40324.63.peg.2683"/>
<comment type="caution">
    <text evidence="1">The sequence shown here is derived from an EMBL/GenBank/DDBJ whole genome shotgun (WGS) entry which is preliminary data.</text>
</comment>
<protein>
    <submittedName>
        <fullName evidence="1">Uncharacterized protein</fullName>
    </submittedName>
</protein>
<gene>
    <name evidence="1" type="ORF">VM57_07150</name>
</gene>
<dbReference type="EMBL" id="JZRZ01000013">
    <property type="protein sequence ID" value="KKD57468.1"/>
    <property type="molecule type" value="Genomic_DNA"/>
</dbReference>
<dbReference type="AlphaFoldDB" id="A0A0F5ZP47"/>
<name>A0A0F5ZP47_STEMA</name>
<proteinExistence type="predicted"/>
<accession>A0A0F5ZP47</accession>
<organism evidence="1 2">
    <name type="scientific">Stenotrophomonas maltophilia</name>
    <name type="common">Pseudomonas maltophilia</name>
    <name type="synonym">Xanthomonas maltophilia</name>
    <dbReference type="NCBI Taxonomy" id="40324"/>
    <lineage>
        <taxon>Bacteria</taxon>
        <taxon>Pseudomonadati</taxon>
        <taxon>Pseudomonadota</taxon>
        <taxon>Gammaproteobacteria</taxon>
        <taxon>Lysobacterales</taxon>
        <taxon>Lysobacteraceae</taxon>
        <taxon>Stenotrophomonas</taxon>
        <taxon>Stenotrophomonas maltophilia group</taxon>
    </lineage>
</organism>
<dbReference type="Proteomes" id="UP000243478">
    <property type="component" value="Unassembled WGS sequence"/>
</dbReference>